<evidence type="ECO:0000313" key="10">
    <source>
        <dbReference type="Proteomes" id="UP000007519"/>
    </source>
</evidence>
<evidence type="ECO:0000256" key="2">
    <source>
        <dbReference type="ARBA" id="ARBA00022490"/>
    </source>
</evidence>
<dbReference type="GO" id="GO:2000143">
    <property type="term" value="P:negative regulation of DNA-templated transcription initiation"/>
    <property type="evidence" value="ECO:0007669"/>
    <property type="project" value="TreeGrafter"/>
</dbReference>
<dbReference type="SUPFAM" id="SSF89447">
    <property type="entry name" value="AbrB/MazE/MraZ-like"/>
    <property type="match status" value="1"/>
</dbReference>
<dbReference type="HOGENOM" id="CLU_107907_0_1_10"/>
<dbReference type="InterPro" id="IPR007159">
    <property type="entry name" value="SpoVT-AbrB_dom"/>
</dbReference>
<reference evidence="9 10" key="1">
    <citation type="journal article" date="2012" name="Stand. Genomic Sci.">
        <title>Complete genome sequencing and analysis of Saprospira grandis str. Lewin, a predatory marine bacterium.</title>
        <authorList>
            <person name="Saw J.H."/>
            <person name="Yuryev A."/>
            <person name="Kanbe M."/>
            <person name="Hou S."/>
            <person name="Young A.G."/>
            <person name="Aizawa S."/>
            <person name="Alam M."/>
        </authorList>
    </citation>
    <scope>NUCLEOTIDE SEQUENCE [LARGE SCALE GENOMIC DNA]</scope>
    <source>
        <strain evidence="9 10">Lewin</strain>
    </source>
</reference>
<dbReference type="InterPro" id="IPR037914">
    <property type="entry name" value="SpoVT-AbrB_sf"/>
</dbReference>
<keyword evidence="4 7" id="KW-0805">Transcription regulation</keyword>
<dbReference type="InterPro" id="IPR020603">
    <property type="entry name" value="MraZ_dom"/>
</dbReference>
<comment type="subcellular location">
    <subcellularLocation>
        <location evidence="7">Cytoplasm</location>
        <location evidence="7">Nucleoid</location>
    </subcellularLocation>
</comment>
<dbReference type="GO" id="GO:0009295">
    <property type="term" value="C:nucleoid"/>
    <property type="evidence" value="ECO:0007669"/>
    <property type="project" value="UniProtKB-SubCell"/>
</dbReference>
<keyword evidence="2 7" id="KW-0963">Cytoplasm</keyword>
<dbReference type="EMBL" id="CP002831">
    <property type="protein sequence ID" value="AFC23610.1"/>
    <property type="molecule type" value="Genomic_DNA"/>
</dbReference>
<dbReference type="Pfam" id="PF02381">
    <property type="entry name" value="MraZ"/>
    <property type="match status" value="2"/>
</dbReference>
<dbReference type="NCBIfam" id="TIGR00242">
    <property type="entry name" value="division/cell wall cluster transcriptional repressor MraZ"/>
    <property type="match status" value="1"/>
</dbReference>
<comment type="similarity">
    <text evidence="7">Belongs to the MraZ family.</text>
</comment>
<comment type="subunit">
    <text evidence="7">Forms oligomers.</text>
</comment>
<protein>
    <recommendedName>
        <fullName evidence="1 7">Transcriptional regulator MraZ</fullName>
    </recommendedName>
</protein>
<evidence type="ECO:0000313" key="9">
    <source>
        <dbReference type="EMBL" id="AFC23610.1"/>
    </source>
</evidence>
<dbReference type="CDD" id="cd16320">
    <property type="entry name" value="MraZ_N"/>
    <property type="match status" value="1"/>
</dbReference>
<dbReference type="PANTHER" id="PTHR34701">
    <property type="entry name" value="TRANSCRIPTIONAL REGULATOR MRAZ"/>
    <property type="match status" value="1"/>
</dbReference>
<dbReference type="Proteomes" id="UP000007519">
    <property type="component" value="Chromosome"/>
</dbReference>
<evidence type="ECO:0000259" key="8">
    <source>
        <dbReference type="PROSITE" id="PS51740"/>
    </source>
</evidence>
<dbReference type="InterPro" id="IPR035644">
    <property type="entry name" value="MraZ_C"/>
</dbReference>
<dbReference type="HAMAP" id="MF_01008">
    <property type="entry name" value="MraZ"/>
    <property type="match status" value="1"/>
</dbReference>
<proteinExistence type="inferred from homology"/>
<name>H6L2F2_SAPGL</name>
<dbReference type="InterPro" id="IPR003444">
    <property type="entry name" value="MraZ"/>
</dbReference>
<evidence type="ECO:0000256" key="6">
    <source>
        <dbReference type="ARBA" id="ARBA00023163"/>
    </source>
</evidence>
<dbReference type="GO" id="GO:0005737">
    <property type="term" value="C:cytoplasm"/>
    <property type="evidence" value="ECO:0007669"/>
    <property type="project" value="UniProtKB-UniRule"/>
</dbReference>
<dbReference type="PROSITE" id="PS51740">
    <property type="entry name" value="SPOVT_ABRB"/>
    <property type="match status" value="2"/>
</dbReference>
<feature type="domain" description="SpoVT-AbrB" evidence="8">
    <location>
        <begin position="81"/>
        <end position="124"/>
    </location>
</feature>
<organism evidence="9 10">
    <name type="scientific">Saprospira grandis (strain Lewin)</name>
    <dbReference type="NCBI Taxonomy" id="984262"/>
    <lineage>
        <taxon>Bacteria</taxon>
        <taxon>Pseudomonadati</taxon>
        <taxon>Bacteroidota</taxon>
        <taxon>Saprospiria</taxon>
        <taxon>Saprospirales</taxon>
        <taxon>Saprospiraceae</taxon>
        <taxon>Saprospira</taxon>
    </lineage>
</organism>
<keyword evidence="6 7" id="KW-0804">Transcription</keyword>
<evidence type="ECO:0000256" key="1">
    <source>
        <dbReference type="ARBA" id="ARBA00013860"/>
    </source>
</evidence>
<feature type="domain" description="SpoVT-AbrB" evidence="8">
    <location>
        <begin position="6"/>
        <end position="52"/>
    </location>
</feature>
<dbReference type="AlphaFoldDB" id="H6L2F2"/>
<evidence type="ECO:0000256" key="7">
    <source>
        <dbReference type="HAMAP-Rule" id="MF_01008"/>
    </source>
</evidence>
<dbReference type="PANTHER" id="PTHR34701:SF1">
    <property type="entry name" value="TRANSCRIPTIONAL REGULATOR MRAZ"/>
    <property type="match status" value="1"/>
</dbReference>
<dbReference type="RefSeq" id="WP_015691261.1">
    <property type="nucleotide sequence ID" value="NC_016940.1"/>
</dbReference>
<dbReference type="Gene3D" id="3.40.1550.20">
    <property type="entry name" value="Transcriptional regulator MraZ domain"/>
    <property type="match status" value="1"/>
</dbReference>
<evidence type="ECO:0000256" key="4">
    <source>
        <dbReference type="ARBA" id="ARBA00023015"/>
    </source>
</evidence>
<keyword evidence="5 7" id="KW-0238">DNA-binding</keyword>
<evidence type="ECO:0000256" key="5">
    <source>
        <dbReference type="ARBA" id="ARBA00023125"/>
    </source>
</evidence>
<dbReference type="KEGG" id="sgn:SGRA_0874"/>
<dbReference type="GO" id="GO:0000976">
    <property type="term" value="F:transcription cis-regulatory region binding"/>
    <property type="evidence" value="ECO:0007669"/>
    <property type="project" value="TreeGrafter"/>
</dbReference>
<evidence type="ECO:0000256" key="3">
    <source>
        <dbReference type="ARBA" id="ARBA00022737"/>
    </source>
</evidence>
<dbReference type="eggNOG" id="COG2001">
    <property type="taxonomic scope" value="Bacteria"/>
</dbReference>
<dbReference type="InterPro" id="IPR038619">
    <property type="entry name" value="MraZ_sf"/>
</dbReference>
<dbReference type="STRING" id="984262.SGRA_0874"/>
<dbReference type="InterPro" id="IPR035642">
    <property type="entry name" value="MraZ_N"/>
</dbReference>
<dbReference type="CDD" id="cd16321">
    <property type="entry name" value="MraZ_C"/>
    <property type="match status" value="1"/>
</dbReference>
<gene>
    <name evidence="7 9" type="primary">mraZ</name>
    <name evidence="9" type="ordered locus">SGRA_0874</name>
</gene>
<keyword evidence="10" id="KW-1185">Reference proteome</keyword>
<dbReference type="GO" id="GO:0003700">
    <property type="term" value="F:DNA-binding transcription factor activity"/>
    <property type="evidence" value="ECO:0007669"/>
    <property type="project" value="UniProtKB-UniRule"/>
</dbReference>
<accession>H6L2F2</accession>
<sequence length="153" mass="17726">MQFLGEYSCKIDAKGRFRLPAALLAQYPAAAVEGFVLNRGFESCLTLYPQAAWQSITEEMQQLNLYQRQNRQFVRYFFRGATPLQLDKQQRLLLPKNLLDYAQIAKELVLFAYFNRIEIWAKSIYDNLLEEEPGDFADLAESVMGKIEQNSDV</sequence>
<dbReference type="OrthoDB" id="9807753at2"/>
<keyword evidence="3" id="KW-0677">Repeat</keyword>